<evidence type="ECO:0000256" key="4">
    <source>
        <dbReference type="ARBA" id="ARBA00022741"/>
    </source>
</evidence>
<dbReference type="GO" id="GO:0009073">
    <property type="term" value="P:aromatic amino acid family biosynthetic process"/>
    <property type="evidence" value="ECO:0007669"/>
    <property type="project" value="InterPro"/>
</dbReference>
<evidence type="ECO:0000256" key="1">
    <source>
        <dbReference type="ARBA" id="ARBA00001911"/>
    </source>
</evidence>
<feature type="domain" description="3-dehydroquinate synthase C-terminal" evidence="12">
    <location>
        <begin position="194"/>
        <end position="335"/>
    </location>
</feature>
<evidence type="ECO:0000313" key="14">
    <source>
        <dbReference type="Proteomes" id="UP000308760"/>
    </source>
</evidence>
<comment type="caution">
    <text evidence="13">The sequence shown here is derived from an EMBL/GenBank/DDBJ whole genome shotgun (WGS) entry which is preliminary data.</text>
</comment>
<evidence type="ECO:0000256" key="3">
    <source>
        <dbReference type="ARBA" id="ARBA00022723"/>
    </source>
</evidence>
<dbReference type="EMBL" id="STGY01000028">
    <property type="protein sequence ID" value="THV42252.1"/>
    <property type="molecule type" value="Genomic_DNA"/>
</dbReference>
<evidence type="ECO:0000256" key="9">
    <source>
        <dbReference type="ARBA" id="ARBA00024060"/>
    </source>
</evidence>
<evidence type="ECO:0000256" key="8">
    <source>
        <dbReference type="ARBA" id="ARBA00023993"/>
    </source>
</evidence>
<dbReference type="InterPro" id="IPR056179">
    <property type="entry name" value="DHQS_C"/>
</dbReference>
<reference evidence="13 14" key="2">
    <citation type="submission" date="2019-05" db="EMBL/GenBank/DDBJ databases">
        <title>Glycomyces buryatensis sp. nov.</title>
        <authorList>
            <person name="Nikitina E."/>
        </authorList>
    </citation>
    <scope>NUCLEOTIDE SEQUENCE [LARGE SCALE GENOMIC DNA]</scope>
    <source>
        <strain evidence="13 14">18</strain>
    </source>
</reference>
<dbReference type="PIRSF" id="PIRSF001455">
    <property type="entry name" value="DHQ_synth"/>
    <property type="match status" value="1"/>
</dbReference>
<reference evidence="14" key="1">
    <citation type="submission" date="2019-04" db="EMBL/GenBank/DDBJ databases">
        <title>Nocardioides xinjiangensis sp. nov.</title>
        <authorList>
            <person name="Liu S."/>
        </authorList>
    </citation>
    <scope>NUCLEOTIDE SEQUENCE [LARGE SCALE GENOMIC DNA]</scope>
    <source>
        <strain evidence="14">18</strain>
    </source>
</reference>
<gene>
    <name evidence="13" type="ORF">FAB82_07470</name>
</gene>
<dbReference type="GO" id="GO:0000166">
    <property type="term" value="F:nucleotide binding"/>
    <property type="evidence" value="ECO:0007669"/>
    <property type="project" value="UniProtKB-KW"/>
</dbReference>
<organism evidence="13 14">
    <name type="scientific">Glycomyces buryatensis</name>
    <dbReference type="NCBI Taxonomy" id="2570927"/>
    <lineage>
        <taxon>Bacteria</taxon>
        <taxon>Bacillati</taxon>
        <taxon>Actinomycetota</taxon>
        <taxon>Actinomycetes</taxon>
        <taxon>Glycomycetales</taxon>
        <taxon>Glycomycetaceae</taxon>
        <taxon>Glycomyces</taxon>
    </lineage>
</organism>
<evidence type="ECO:0000256" key="7">
    <source>
        <dbReference type="ARBA" id="ARBA00023285"/>
    </source>
</evidence>
<sequence>MPNPPDYSWSVQAQQPVDYQVSMVQGLLDPSNSSLARACGADGVRKVRCLVVVDDVVDELYGDRFRDYFGAWNIEAAWQPAPGDETAKTLEQAVAITEAMSAMGILRRTEKVIAIGGGVVMDVVGLAASLYRRGIPYVRIPTTLIGQVDAGVGVKTGVNHGHHKNRLGSYCAPTTTLIDTEFLRTVEPRHINNGMAEIIKMALVKDADLFELLEIAMPVVDAGMMADRNPLSIEIIARAIAGMLSELEPNLWESVLERSVDYGHTFSPSLELRADPPLLHGEAVGVDMAICVALAHNRGMLSKEDTDRALRLMCAAGLPVTDAVFTAELVSEALRDAVKHRDGMQRIPLTTGIGSVRFVNDLTDDEIERGLDFVSQWAAEHREETA</sequence>
<accession>A0A4S8QGF2</accession>
<dbReference type="GO" id="GO:0003856">
    <property type="term" value="F:3-dehydroquinate synthase activity"/>
    <property type="evidence" value="ECO:0007669"/>
    <property type="project" value="TreeGrafter"/>
</dbReference>
<evidence type="ECO:0000256" key="10">
    <source>
        <dbReference type="ARBA" id="ARBA00024092"/>
    </source>
</evidence>
<dbReference type="InterPro" id="IPR050071">
    <property type="entry name" value="Dehydroquinate_synthase"/>
</dbReference>
<dbReference type="AlphaFoldDB" id="A0A4S8QGF2"/>
<proteinExistence type="predicted"/>
<dbReference type="PANTHER" id="PTHR43622:SF3">
    <property type="entry name" value="2-EPI-5-EPI-VALIOLONE SYNTHASE"/>
    <property type="match status" value="1"/>
</dbReference>
<comment type="catalytic activity">
    <reaction evidence="8">
        <text>D-sedoheptulose 7-phosphate = 2-epi-5-epi-valiolone + phosphate</text>
        <dbReference type="Rhea" id="RHEA:44184"/>
        <dbReference type="ChEBI" id="CHEBI:43474"/>
        <dbReference type="ChEBI" id="CHEBI:57483"/>
        <dbReference type="ChEBI" id="CHEBI:84187"/>
        <dbReference type="EC" id="4.2.3.152"/>
    </reaction>
</comment>
<comment type="cofactor">
    <cofactor evidence="1">
        <name>NAD(+)</name>
        <dbReference type="ChEBI" id="CHEBI:57540"/>
    </cofactor>
</comment>
<dbReference type="Pfam" id="PF24621">
    <property type="entry name" value="DHQS_C"/>
    <property type="match status" value="1"/>
</dbReference>
<keyword evidence="7" id="KW-0170">Cobalt</keyword>
<keyword evidence="6" id="KW-0456">Lyase</keyword>
<evidence type="ECO:0000256" key="6">
    <source>
        <dbReference type="ARBA" id="ARBA00023239"/>
    </source>
</evidence>
<dbReference type="PANTHER" id="PTHR43622">
    <property type="entry name" value="3-DEHYDROQUINATE SYNTHASE"/>
    <property type="match status" value="1"/>
</dbReference>
<dbReference type="InterPro" id="IPR030963">
    <property type="entry name" value="DHQ_synth_fam"/>
</dbReference>
<keyword evidence="14" id="KW-1185">Reference proteome</keyword>
<evidence type="ECO:0000259" key="12">
    <source>
        <dbReference type="Pfam" id="PF24621"/>
    </source>
</evidence>
<comment type="cofactor">
    <cofactor evidence="2">
        <name>Co(2+)</name>
        <dbReference type="ChEBI" id="CHEBI:48828"/>
    </cofactor>
</comment>
<dbReference type="Gene3D" id="3.40.50.1970">
    <property type="match status" value="1"/>
</dbReference>
<dbReference type="SUPFAM" id="SSF56796">
    <property type="entry name" value="Dehydroquinate synthase-like"/>
    <property type="match status" value="1"/>
</dbReference>
<dbReference type="Gene3D" id="1.20.1090.10">
    <property type="entry name" value="Dehydroquinate synthase-like - alpha domain"/>
    <property type="match status" value="1"/>
</dbReference>
<dbReference type="InterPro" id="IPR030960">
    <property type="entry name" value="DHQS/DOIS_N"/>
</dbReference>
<name>A0A4S8QGF2_9ACTN</name>
<evidence type="ECO:0000256" key="5">
    <source>
        <dbReference type="ARBA" id="ARBA00023027"/>
    </source>
</evidence>
<protein>
    <recommendedName>
        <fullName evidence="10">2-epi-5-epi-valiolone synthase</fullName>
        <ecNumber evidence="9">4.2.3.152</ecNumber>
    </recommendedName>
</protein>
<evidence type="ECO:0000259" key="11">
    <source>
        <dbReference type="Pfam" id="PF01761"/>
    </source>
</evidence>
<dbReference type="GO" id="GO:0046872">
    <property type="term" value="F:metal ion binding"/>
    <property type="evidence" value="ECO:0007669"/>
    <property type="project" value="UniProtKB-KW"/>
</dbReference>
<keyword evidence="3" id="KW-0479">Metal-binding</keyword>
<evidence type="ECO:0000313" key="13">
    <source>
        <dbReference type="EMBL" id="THV42252.1"/>
    </source>
</evidence>
<dbReference type="GO" id="GO:0017000">
    <property type="term" value="P:antibiotic biosynthetic process"/>
    <property type="evidence" value="ECO:0007669"/>
    <property type="project" value="InterPro"/>
</dbReference>
<dbReference type="Pfam" id="PF01761">
    <property type="entry name" value="DHQ_synthase"/>
    <property type="match status" value="1"/>
</dbReference>
<feature type="domain" description="3-dehydroquinate synthase N-terminal" evidence="11">
    <location>
        <begin position="82"/>
        <end position="192"/>
    </location>
</feature>
<dbReference type="InterPro" id="IPR035872">
    <property type="entry name" value="EEVS-like"/>
</dbReference>
<evidence type="ECO:0000256" key="2">
    <source>
        <dbReference type="ARBA" id="ARBA00001941"/>
    </source>
</evidence>
<dbReference type="OrthoDB" id="9806583at2"/>
<keyword evidence="5" id="KW-0520">NAD</keyword>
<dbReference type="Proteomes" id="UP000308760">
    <property type="component" value="Unassembled WGS sequence"/>
</dbReference>
<dbReference type="EC" id="4.2.3.152" evidence="9"/>
<keyword evidence="4" id="KW-0547">Nucleotide-binding</keyword>
<dbReference type="CDD" id="cd08199">
    <property type="entry name" value="EEVS"/>
    <property type="match status" value="1"/>
</dbReference>